<proteinExistence type="predicted"/>
<evidence type="ECO:0000313" key="1">
    <source>
        <dbReference type="EMBL" id="GES99272.1"/>
    </source>
</evidence>
<name>A0A8H3M5U4_9GLOM</name>
<dbReference type="EMBL" id="BLAL01000278">
    <property type="protein sequence ID" value="GES99272.1"/>
    <property type="molecule type" value="Genomic_DNA"/>
</dbReference>
<comment type="caution">
    <text evidence="1">The sequence shown here is derived from an EMBL/GenBank/DDBJ whole genome shotgun (WGS) entry which is preliminary data.</text>
</comment>
<protein>
    <submittedName>
        <fullName evidence="1">Uncharacterized protein</fullName>
    </submittedName>
</protein>
<organism evidence="1 2">
    <name type="scientific">Rhizophagus clarus</name>
    <dbReference type="NCBI Taxonomy" id="94130"/>
    <lineage>
        <taxon>Eukaryota</taxon>
        <taxon>Fungi</taxon>
        <taxon>Fungi incertae sedis</taxon>
        <taxon>Mucoromycota</taxon>
        <taxon>Glomeromycotina</taxon>
        <taxon>Glomeromycetes</taxon>
        <taxon>Glomerales</taxon>
        <taxon>Glomeraceae</taxon>
        <taxon>Rhizophagus</taxon>
    </lineage>
</organism>
<sequence>MLRHMGCVEITPYNKNQCEFKIDWVQQFLDDKNNVVMSSYKTETKTGLPVKYLKCTKECLWEKFSCQFPDSIKRTSFMIFLREKQYIYQENLGGLCSICSHYGYEIFAEMKHFIKKNIQDNNLQKDYINKLEHLHRYLKKSYEQEFEIAANRTVVHNECISHCLPYAFGVYTESHSHECVGCEQLFAIFYQLKNDIPTTLHTKLDEYQEHLLYYLAHQMRKVYLNTQFNANLLELDEKRAPIVVDYKMKVLPKILVYTRKEDSFELDIQPYDHWSNDPHQNAWFIASSLYAVIESIKKKPEWITIISDNGGHYHNADLILILRHWPDWYGIWPKKWIFLESGEVKTTIDSHYAQIAHSIRKDIENAISGICGMSLQIPKMPFQQNLEKEETKLPELLELFDSDETTDSTCKYRNSGKETKKKPCKKTTGSSWQNLIRDRNKVTLDPSSQFLFWPLACEWILKFAQKFGRKGGGKRISKKVWNLLQEYFLESNVNKSERHTVESMLTQLKKNAEDGVIEDEEVPKLETICN</sequence>
<reference evidence="1" key="1">
    <citation type="submission" date="2019-10" db="EMBL/GenBank/DDBJ databases">
        <title>Conservation and host-specific expression of non-tandemly repeated heterogenous ribosome RNA gene in arbuscular mycorrhizal fungi.</title>
        <authorList>
            <person name="Maeda T."/>
            <person name="Kobayashi Y."/>
            <person name="Nakagawa T."/>
            <person name="Ezawa T."/>
            <person name="Yamaguchi K."/>
            <person name="Bino T."/>
            <person name="Nishimoto Y."/>
            <person name="Shigenobu S."/>
            <person name="Kawaguchi M."/>
        </authorList>
    </citation>
    <scope>NUCLEOTIDE SEQUENCE</scope>
    <source>
        <strain evidence="1">HR1</strain>
    </source>
</reference>
<dbReference type="Proteomes" id="UP000615446">
    <property type="component" value="Unassembled WGS sequence"/>
</dbReference>
<accession>A0A8H3M5U4</accession>
<dbReference type="OrthoDB" id="2386689at2759"/>
<gene>
    <name evidence="1" type="ORF">RCL2_002578300</name>
</gene>
<dbReference type="AlphaFoldDB" id="A0A8H3M5U4"/>
<evidence type="ECO:0000313" key="2">
    <source>
        <dbReference type="Proteomes" id="UP000615446"/>
    </source>
</evidence>